<sequence>LTPHIISFDMGNDANDEAVADLLHNKDPKIVWIQVNSNNKAESILLNKPETEDPNNYHRFSYLNRLANTAVFHKQYDQLKAIADEMLQSKPGELDYGDMMFKGNVFNGIVALKRDNNLENAKQFLLAAGQTPGSAVLSSFGPNMSLAKDLLELGEQQVVLKYFELCRKFWTHHPETLDEWETIVKQGQIPDFMANLSY</sequence>
<keyword evidence="3" id="KW-1185">Reference proteome</keyword>
<evidence type="ECO:0000313" key="3">
    <source>
        <dbReference type="Proteomes" id="UP000663829"/>
    </source>
</evidence>
<dbReference type="EMBL" id="CAJOBC010087772">
    <property type="protein sequence ID" value="CAF4360805.1"/>
    <property type="molecule type" value="Genomic_DNA"/>
</dbReference>
<evidence type="ECO:0000313" key="2">
    <source>
        <dbReference type="EMBL" id="CAF4360805.1"/>
    </source>
</evidence>
<name>A0A815T2C3_9BILA</name>
<dbReference type="Proteomes" id="UP000663829">
    <property type="component" value="Unassembled WGS sequence"/>
</dbReference>
<comment type="caution">
    <text evidence="1">The sequence shown here is derived from an EMBL/GenBank/DDBJ whole genome shotgun (WGS) entry which is preliminary data.</text>
</comment>
<organism evidence="1 3">
    <name type="scientific">Didymodactylos carnosus</name>
    <dbReference type="NCBI Taxonomy" id="1234261"/>
    <lineage>
        <taxon>Eukaryota</taxon>
        <taxon>Metazoa</taxon>
        <taxon>Spiralia</taxon>
        <taxon>Gnathifera</taxon>
        <taxon>Rotifera</taxon>
        <taxon>Eurotatoria</taxon>
        <taxon>Bdelloidea</taxon>
        <taxon>Philodinida</taxon>
        <taxon>Philodinidae</taxon>
        <taxon>Didymodactylos</taxon>
    </lineage>
</organism>
<protein>
    <submittedName>
        <fullName evidence="1">Uncharacterized protein</fullName>
    </submittedName>
</protein>
<dbReference type="Proteomes" id="UP000681722">
    <property type="component" value="Unassembled WGS sequence"/>
</dbReference>
<dbReference type="AlphaFoldDB" id="A0A815T2C3"/>
<accession>A0A815T2C3</accession>
<evidence type="ECO:0000313" key="1">
    <source>
        <dbReference type="EMBL" id="CAF1498715.1"/>
    </source>
</evidence>
<proteinExistence type="predicted"/>
<feature type="non-terminal residue" evidence="1">
    <location>
        <position position="1"/>
    </location>
</feature>
<dbReference type="EMBL" id="CAJNOQ010022257">
    <property type="protein sequence ID" value="CAF1498715.1"/>
    <property type="molecule type" value="Genomic_DNA"/>
</dbReference>
<gene>
    <name evidence="1" type="ORF">GPM918_LOCUS36583</name>
    <name evidence="2" type="ORF">SRO942_LOCUS37330</name>
</gene>
<reference evidence="1" key="1">
    <citation type="submission" date="2021-02" db="EMBL/GenBank/DDBJ databases">
        <authorList>
            <person name="Nowell W R."/>
        </authorList>
    </citation>
    <scope>NUCLEOTIDE SEQUENCE</scope>
</reference>